<organism evidence="3 4">
    <name type="scientific">Candidatus Kuenenbacteria bacterium RIFCSPLOWO2_02_FULL_42_16</name>
    <dbReference type="NCBI Taxonomy" id="1798564"/>
    <lineage>
        <taxon>Bacteria</taxon>
        <taxon>Candidatus Kueneniibacteriota</taxon>
    </lineage>
</organism>
<keyword evidence="1" id="KW-0436">Ligase</keyword>
<name>A0A1F6FYN9_9BACT</name>
<dbReference type="STRING" id="1798564.A3H55_02125"/>
<evidence type="ECO:0000256" key="1">
    <source>
        <dbReference type="ARBA" id="ARBA00023146"/>
    </source>
</evidence>
<dbReference type="AlphaFoldDB" id="A0A1F6FYN9"/>
<dbReference type="EMBL" id="MFMZ01000025">
    <property type="protein sequence ID" value="OGG90971.1"/>
    <property type="molecule type" value="Genomic_DNA"/>
</dbReference>
<dbReference type="InterPro" id="IPR050062">
    <property type="entry name" value="Pro-tRNA_synthetase"/>
</dbReference>
<dbReference type="SUPFAM" id="SSF52954">
    <property type="entry name" value="Class II aaRS ABD-related"/>
    <property type="match status" value="1"/>
</dbReference>
<reference evidence="3 4" key="1">
    <citation type="journal article" date="2016" name="Nat. Commun.">
        <title>Thousands of microbial genomes shed light on interconnected biogeochemical processes in an aquifer system.</title>
        <authorList>
            <person name="Anantharaman K."/>
            <person name="Brown C.T."/>
            <person name="Hug L.A."/>
            <person name="Sharon I."/>
            <person name="Castelle C.J."/>
            <person name="Probst A.J."/>
            <person name="Thomas B.C."/>
            <person name="Singh A."/>
            <person name="Wilkins M.J."/>
            <person name="Karaoz U."/>
            <person name="Brodie E.L."/>
            <person name="Williams K.H."/>
            <person name="Hubbard S.S."/>
            <person name="Banfield J.F."/>
        </authorList>
    </citation>
    <scope>NUCLEOTIDE SEQUENCE [LARGE SCALE GENOMIC DNA]</scope>
</reference>
<evidence type="ECO:0000313" key="3">
    <source>
        <dbReference type="EMBL" id="OGG90971.1"/>
    </source>
</evidence>
<dbReference type="InterPro" id="IPR036621">
    <property type="entry name" value="Anticodon-bd_dom_sf"/>
</dbReference>
<sequence length="83" mass="9281">MLNLSKSDKVKKQAEEVYQVLAGLGEEVLYDDRAESSPGEKLQDADLLGLPYRLIVSDKTAGQLEFKPRNSMTTELKNLKDIP</sequence>
<dbReference type="GO" id="GO:0004827">
    <property type="term" value="F:proline-tRNA ligase activity"/>
    <property type="evidence" value="ECO:0007669"/>
    <property type="project" value="TreeGrafter"/>
</dbReference>
<comment type="caution">
    <text evidence="3">The sequence shown here is derived from an EMBL/GenBank/DDBJ whole genome shotgun (WGS) entry which is preliminary data.</text>
</comment>
<feature type="domain" description="Anticodon-binding" evidence="2">
    <location>
        <begin position="6"/>
        <end position="78"/>
    </location>
</feature>
<dbReference type="GO" id="GO:0006433">
    <property type="term" value="P:prolyl-tRNA aminoacylation"/>
    <property type="evidence" value="ECO:0007669"/>
    <property type="project" value="TreeGrafter"/>
</dbReference>
<dbReference type="Proteomes" id="UP000177998">
    <property type="component" value="Unassembled WGS sequence"/>
</dbReference>
<dbReference type="Pfam" id="PF03129">
    <property type="entry name" value="HGTP_anticodon"/>
    <property type="match status" value="1"/>
</dbReference>
<evidence type="ECO:0000313" key="4">
    <source>
        <dbReference type="Proteomes" id="UP000177998"/>
    </source>
</evidence>
<accession>A0A1F6FYN9</accession>
<protein>
    <recommendedName>
        <fullName evidence="2">Anticodon-binding domain-containing protein</fullName>
    </recommendedName>
</protein>
<dbReference type="Gene3D" id="3.40.50.800">
    <property type="entry name" value="Anticodon-binding domain"/>
    <property type="match status" value="1"/>
</dbReference>
<keyword evidence="1" id="KW-0030">Aminoacyl-tRNA synthetase</keyword>
<gene>
    <name evidence="3" type="ORF">A3H55_02125</name>
</gene>
<evidence type="ECO:0000259" key="2">
    <source>
        <dbReference type="Pfam" id="PF03129"/>
    </source>
</evidence>
<proteinExistence type="predicted"/>
<dbReference type="PANTHER" id="PTHR42753:SF2">
    <property type="entry name" value="PROLINE--TRNA LIGASE"/>
    <property type="match status" value="1"/>
</dbReference>
<dbReference type="PANTHER" id="PTHR42753">
    <property type="entry name" value="MITOCHONDRIAL RIBOSOME PROTEIN L39/PROLYL-TRNA LIGASE FAMILY MEMBER"/>
    <property type="match status" value="1"/>
</dbReference>
<dbReference type="InterPro" id="IPR004154">
    <property type="entry name" value="Anticodon-bd"/>
</dbReference>